<dbReference type="HAMAP" id="MF_01925">
    <property type="entry name" value="P5C_reductase"/>
    <property type="match status" value="1"/>
</dbReference>
<comment type="similarity">
    <text evidence="2 9 12">Belongs to the pyrroline-5-carboxylate reductase family.</text>
</comment>
<keyword evidence="5 9" id="KW-0641">Proline biosynthesis</keyword>
<keyword evidence="4 9" id="KW-0028">Amino-acid biosynthesis</keyword>
<evidence type="ECO:0000256" key="8">
    <source>
        <dbReference type="ARBA" id="ARBA00058118"/>
    </source>
</evidence>
<dbReference type="Gene3D" id="1.10.3730.10">
    <property type="entry name" value="ProC C-terminal domain-like"/>
    <property type="match status" value="1"/>
</dbReference>
<reference evidence="15" key="1">
    <citation type="submission" date="2020-10" db="EMBL/GenBank/DDBJ databases">
        <title>ChiBAC.</title>
        <authorList>
            <person name="Zenner C."/>
            <person name="Hitch T.C.A."/>
            <person name="Clavel T."/>
        </authorList>
    </citation>
    <scope>NUCLEOTIDE SEQUENCE</scope>
    <source>
        <strain evidence="15">DSM 107454</strain>
    </source>
</reference>
<keyword evidence="16" id="KW-1185">Reference proteome</keyword>
<evidence type="ECO:0000256" key="11">
    <source>
        <dbReference type="PIRSR" id="PIRSR000193-1"/>
    </source>
</evidence>
<dbReference type="RefSeq" id="WP_226391438.1">
    <property type="nucleotide sequence ID" value="NZ_JADCKB010000001.1"/>
</dbReference>
<name>A0A9D5LYN5_9FIRM</name>
<dbReference type="Pfam" id="PF14748">
    <property type="entry name" value="P5CR_dimer"/>
    <property type="match status" value="1"/>
</dbReference>
<feature type="binding site" evidence="11">
    <location>
        <begin position="67"/>
        <end position="70"/>
    </location>
    <ligand>
        <name>NADP(+)</name>
        <dbReference type="ChEBI" id="CHEBI:58349"/>
    </ligand>
</feature>
<evidence type="ECO:0000256" key="5">
    <source>
        <dbReference type="ARBA" id="ARBA00022650"/>
    </source>
</evidence>
<dbReference type="InterPro" id="IPR053790">
    <property type="entry name" value="P5CR-like_CS"/>
</dbReference>
<evidence type="ECO:0000256" key="1">
    <source>
        <dbReference type="ARBA" id="ARBA00004496"/>
    </source>
</evidence>
<evidence type="ECO:0000259" key="13">
    <source>
        <dbReference type="Pfam" id="PF03807"/>
    </source>
</evidence>
<evidence type="ECO:0000256" key="7">
    <source>
        <dbReference type="ARBA" id="ARBA00023002"/>
    </source>
</evidence>
<evidence type="ECO:0000313" key="15">
    <source>
        <dbReference type="EMBL" id="MBE5038871.1"/>
    </source>
</evidence>
<comment type="catalytic activity">
    <reaction evidence="9">
        <text>L-proline + NAD(+) = (S)-1-pyrroline-5-carboxylate + NADH + 2 H(+)</text>
        <dbReference type="Rhea" id="RHEA:14105"/>
        <dbReference type="ChEBI" id="CHEBI:15378"/>
        <dbReference type="ChEBI" id="CHEBI:17388"/>
        <dbReference type="ChEBI" id="CHEBI:57540"/>
        <dbReference type="ChEBI" id="CHEBI:57945"/>
        <dbReference type="ChEBI" id="CHEBI:60039"/>
        <dbReference type="EC" id="1.5.1.2"/>
    </reaction>
</comment>
<evidence type="ECO:0000256" key="9">
    <source>
        <dbReference type="HAMAP-Rule" id="MF_01925"/>
    </source>
</evidence>
<dbReference type="InterPro" id="IPR036291">
    <property type="entry name" value="NAD(P)-bd_dom_sf"/>
</dbReference>
<evidence type="ECO:0000256" key="12">
    <source>
        <dbReference type="RuleBase" id="RU003903"/>
    </source>
</evidence>
<evidence type="ECO:0000256" key="3">
    <source>
        <dbReference type="ARBA" id="ARBA00022490"/>
    </source>
</evidence>
<dbReference type="InterPro" id="IPR008927">
    <property type="entry name" value="6-PGluconate_DH-like_C_sf"/>
</dbReference>
<evidence type="ECO:0000313" key="16">
    <source>
        <dbReference type="Proteomes" id="UP000806542"/>
    </source>
</evidence>
<comment type="function">
    <text evidence="8 9">Catalyzes the reduction of 1-pyrroline-5-carboxylate (PCA) to L-proline.</text>
</comment>
<accession>A0A9D5LYN5</accession>
<feature type="binding site" evidence="11">
    <location>
        <position position="54"/>
    </location>
    <ligand>
        <name>NADPH</name>
        <dbReference type="ChEBI" id="CHEBI:57783"/>
    </ligand>
</feature>
<evidence type="ECO:0000256" key="2">
    <source>
        <dbReference type="ARBA" id="ARBA00005525"/>
    </source>
</evidence>
<evidence type="ECO:0000256" key="4">
    <source>
        <dbReference type="ARBA" id="ARBA00022605"/>
    </source>
</evidence>
<organism evidence="15 16">
    <name type="scientific">Ructibacterium gallinarum</name>
    <dbReference type="NCBI Taxonomy" id="2779355"/>
    <lineage>
        <taxon>Bacteria</taxon>
        <taxon>Bacillati</taxon>
        <taxon>Bacillota</taxon>
        <taxon>Clostridia</taxon>
        <taxon>Eubacteriales</taxon>
        <taxon>Oscillospiraceae</taxon>
        <taxon>Ructibacterium</taxon>
    </lineage>
</organism>
<evidence type="ECO:0000259" key="14">
    <source>
        <dbReference type="Pfam" id="PF14748"/>
    </source>
</evidence>
<comment type="subcellular location">
    <subcellularLocation>
        <location evidence="1 9">Cytoplasm</location>
    </subcellularLocation>
</comment>
<dbReference type="InterPro" id="IPR028939">
    <property type="entry name" value="P5C_Rdtase_cat_N"/>
</dbReference>
<proteinExistence type="inferred from homology"/>
<dbReference type="SUPFAM" id="SSF51735">
    <property type="entry name" value="NAD(P)-binding Rossmann-fold domains"/>
    <property type="match status" value="1"/>
</dbReference>
<dbReference type="Proteomes" id="UP000806542">
    <property type="component" value="Unassembled WGS sequence"/>
</dbReference>
<keyword evidence="7 9" id="KW-0560">Oxidoreductase</keyword>
<evidence type="ECO:0000256" key="10">
    <source>
        <dbReference type="NCBIfam" id="TIGR00112"/>
    </source>
</evidence>
<dbReference type="GO" id="GO:0005737">
    <property type="term" value="C:cytoplasm"/>
    <property type="evidence" value="ECO:0007669"/>
    <property type="project" value="UniProtKB-SubCell"/>
</dbReference>
<dbReference type="NCBIfam" id="TIGR00112">
    <property type="entry name" value="proC"/>
    <property type="match status" value="1"/>
</dbReference>
<dbReference type="Pfam" id="PF03807">
    <property type="entry name" value="F420_oxidored"/>
    <property type="match status" value="1"/>
</dbReference>
<dbReference type="InterPro" id="IPR029036">
    <property type="entry name" value="P5CR_dimer"/>
</dbReference>
<dbReference type="GO" id="GO:0055129">
    <property type="term" value="P:L-proline biosynthetic process"/>
    <property type="evidence" value="ECO:0007669"/>
    <property type="project" value="UniProtKB-UniRule"/>
</dbReference>
<dbReference type="SUPFAM" id="SSF48179">
    <property type="entry name" value="6-phosphogluconate dehydrogenase C-terminal domain-like"/>
    <property type="match status" value="1"/>
</dbReference>
<evidence type="ECO:0000256" key="6">
    <source>
        <dbReference type="ARBA" id="ARBA00022857"/>
    </source>
</evidence>
<protein>
    <recommendedName>
        <fullName evidence="9 10">Pyrroline-5-carboxylate reductase</fullName>
        <shortName evidence="9">P5C reductase</shortName>
        <shortName evidence="9">P5CR</shortName>
        <ecNumber evidence="9 10">1.5.1.2</ecNumber>
    </recommendedName>
    <alternativeName>
        <fullName evidence="9">PCA reductase</fullName>
    </alternativeName>
</protein>
<dbReference type="PIRSF" id="PIRSF000193">
    <property type="entry name" value="Pyrrol-5-carb_rd"/>
    <property type="match status" value="1"/>
</dbReference>
<dbReference type="GO" id="GO:0004735">
    <property type="term" value="F:pyrroline-5-carboxylate reductase activity"/>
    <property type="evidence" value="ECO:0007669"/>
    <property type="project" value="UniProtKB-UniRule"/>
</dbReference>
<comment type="catalytic activity">
    <reaction evidence="9 12">
        <text>L-proline + NADP(+) = (S)-1-pyrroline-5-carboxylate + NADPH + 2 H(+)</text>
        <dbReference type="Rhea" id="RHEA:14109"/>
        <dbReference type="ChEBI" id="CHEBI:15378"/>
        <dbReference type="ChEBI" id="CHEBI:17388"/>
        <dbReference type="ChEBI" id="CHEBI:57783"/>
        <dbReference type="ChEBI" id="CHEBI:58349"/>
        <dbReference type="ChEBI" id="CHEBI:60039"/>
        <dbReference type="EC" id="1.5.1.2"/>
    </reaction>
</comment>
<sequence length="263" mass="27818">MKIGFVGAGNMASALLNGMLSAGMTDVENVTISDADSAKLAVWKEKGVKVTSDNTEVEANSDLIVFAVKPNVIPGVLAQMKGNPDKIYISIAAGVSVGFLEEKLGSDKKIVRTMPNTPAMVSCGMTVISPNCNLSDEEREMVLRLFDSVGAAMILPEKELEIATAIHGSSPAYIYMMIDAMADAGVRYGLTKANAMKLAAKAVEGSAKMVLQTGIHPEQLKDQVCSPGGTTIAAVCELERTGFRASLQAAIDACVKRNEEMKQ</sequence>
<dbReference type="EC" id="1.5.1.2" evidence="9 10"/>
<dbReference type="EMBL" id="JADCKB010000001">
    <property type="protein sequence ID" value="MBE5038871.1"/>
    <property type="molecule type" value="Genomic_DNA"/>
</dbReference>
<dbReference type="AlphaFoldDB" id="A0A9D5LYN5"/>
<dbReference type="FunFam" id="3.40.50.720:FF:000190">
    <property type="entry name" value="Pyrroline-5-carboxylate reductase"/>
    <property type="match status" value="1"/>
</dbReference>
<gene>
    <name evidence="9 15" type="primary">proC</name>
    <name evidence="15" type="ORF">INF28_00120</name>
</gene>
<comment type="pathway">
    <text evidence="9 12">Amino-acid biosynthesis; L-proline biosynthesis; L-proline from L-glutamate 5-semialdehyde: step 1/1.</text>
</comment>
<dbReference type="PANTHER" id="PTHR11645">
    <property type="entry name" value="PYRROLINE-5-CARBOXYLATE REDUCTASE"/>
    <property type="match status" value="1"/>
</dbReference>
<feature type="domain" description="Pyrroline-5-carboxylate reductase catalytic N-terminal" evidence="13">
    <location>
        <begin position="2"/>
        <end position="94"/>
    </location>
</feature>
<comment type="caution">
    <text evidence="15">The sequence shown here is derived from an EMBL/GenBank/DDBJ whole genome shotgun (WGS) entry which is preliminary data.</text>
</comment>
<dbReference type="InterPro" id="IPR000304">
    <property type="entry name" value="Pyrroline-COOH_reductase"/>
</dbReference>
<dbReference type="FunFam" id="1.10.3730.10:FF:000001">
    <property type="entry name" value="Pyrroline-5-carboxylate reductase"/>
    <property type="match status" value="1"/>
</dbReference>
<feature type="domain" description="Pyrroline-5-carboxylate reductase dimerisation" evidence="14">
    <location>
        <begin position="157"/>
        <end position="261"/>
    </location>
</feature>
<dbReference type="PROSITE" id="PS00521">
    <property type="entry name" value="P5CR"/>
    <property type="match status" value="1"/>
</dbReference>
<keyword evidence="6 9" id="KW-0521">NADP</keyword>
<keyword evidence="3 9" id="KW-0963">Cytoplasm</keyword>
<dbReference type="Gene3D" id="3.40.50.720">
    <property type="entry name" value="NAD(P)-binding Rossmann-like Domain"/>
    <property type="match status" value="1"/>
</dbReference>
<dbReference type="PANTHER" id="PTHR11645:SF0">
    <property type="entry name" value="PYRROLINE-5-CARBOXYLATE REDUCTASE 3"/>
    <property type="match status" value="1"/>
</dbReference>